<dbReference type="InterPro" id="IPR051257">
    <property type="entry name" value="Diverse_CBS-Domain"/>
</dbReference>
<dbReference type="Pfam" id="PF00571">
    <property type="entry name" value="CBS"/>
    <property type="match status" value="2"/>
</dbReference>
<dbReference type="PANTHER" id="PTHR43080:SF2">
    <property type="entry name" value="CBS DOMAIN-CONTAINING PROTEIN"/>
    <property type="match status" value="1"/>
</dbReference>
<evidence type="ECO:0000256" key="2">
    <source>
        <dbReference type="PROSITE-ProRule" id="PRU00703"/>
    </source>
</evidence>
<evidence type="ECO:0000259" key="3">
    <source>
        <dbReference type="PROSITE" id="PS51371"/>
    </source>
</evidence>
<comment type="caution">
    <text evidence="4">The sequence shown here is derived from an EMBL/GenBank/DDBJ whole genome shotgun (WGS) entry which is preliminary data.</text>
</comment>
<feature type="domain" description="CBS" evidence="3">
    <location>
        <begin position="8"/>
        <end position="67"/>
    </location>
</feature>
<dbReference type="InterPro" id="IPR000644">
    <property type="entry name" value="CBS_dom"/>
</dbReference>
<dbReference type="CDD" id="cd04623">
    <property type="entry name" value="CBS_pair_bac_euk"/>
    <property type="match status" value="1"/>
</dbReference>
<dbReference type="PROSITE" id="PS51371">
    <property type="entry name" value="CBS"/>
    <property type="match status" value="2"/>
</dbReference>
<name>A0A317FE26_9PROT</name>
<evidence type="ECO:0000313" key="5">
    <source>
        <dbReference type="Proteomes" id="UP000245765"/>
    </source>
</evidence>
<evidence type="ECO:0000313" key="4">
    <source>
        <dbReference type="EMBL" id="PWS36793.1"/>
    </source>
</evidence>
<protein>
    <submittedName>
        <fullName evidence="4">CBS domain-containing protein</fullName>
    </submittedName>
</protein>
<dbReference type="RefSeq" id="WP_109871584.1">
    <property type="nucleotide sequence ID" value="NZ_QGNA01000003.1"/>
</dbReference>
<proteinExistence type="predicted"/>
<gene>
    <name evidence="4" type="ORF">DFH01_16830</name>
</gene>
<accession>A0A317FE26</accession>
<reference evidence="5" key="1">
    <citation type="submission" date="2018-05" db="EMBL/GenBank/DDBJ databases">
        <authorList>
            <person name="Du Z."/>
            <person name="Wang X."/>
        </authorList>
    </citation>
    <scope>NUCLEOTIDE SEQUENCE [LARGE SCALE GENOMIC DNA]</scope>
    <source>
        <strain evidence="5">CQN31</strain>
    </source>
</reference>
<keyword evidence="5" id="KW-1185">Reference proteome</keyword>
<dbReference type="PANTHER" id="PTHR43080">
    <property type="entry name" value="CBS DOMAIN-CONTAINING PROTEIN CBSX3, MITOCHONDRIAL"/>
    <property type="match status" value="1"/>
</dbReference>
<dbReference type="SUPFAM" id="SSF54631">
    <property type="entry name" value="CBS-domain pair"/>
    <property type="match status" value="1"/>
</dbReference>
<dbReference type="AlphaFoldDB" id="A0A317FE26"/>
<dbReference type="InterPro" id="IPR046342">
    <property type="entry name" value="CBS_dom_sf"/>
</dbReference>
<dbReference type="OrthoDB" id="9807125at2"/>
<evidence type="ECO:0000256" key="1">
    <source>
        <dbReference type="ARBA" id="ARBA00023122"/>
    </source>
</evidence>
<keyword evidence="1 2" id="KW-0129">CBS domain</keyword>
<organism evidence="4 5">
    <name type="scientific">Falsiroseomonas bella</name>
    <dbReference type="NCBI Taxonomy" id="2184016"/>
    <lineage>
        <taxon>Bacteria</taxon>
        <taxon>Pseudomonadati</taxon>
        <taxon>Pseudomonadota</taxon>
        <taxon>Alphaproteobacteria</taxon>
        <taxon>Acetobacterales</taxon>
        <taxon>Roseomonadaceae</taxon>
        <taxon>Falsiroseomonas</taxon>
    </lineage>
</organism>
<dbReference type="Proteomes" id="UP000245765">
    <property type="component" value="Unassembled WGS sequence"/>
</dbReference>
<feature type="domain" description="CBS" evidence="3">
    <location>
        <begin position="76"/>
        <end position="134"/>
    </location>
</feature>
<dbReference type="SMART" id="SM00116">
    <property type="entry name" value="CBS"/>
    <property type="match status" value="2"/>
</dbReference>
<dbReference type="EMBL" id="QGNA01000003">
    <property type="protein sequence ID" value="PWS36793.1"/>
    <property type="molecule type" value="Genomic_DNA"/>
</dbReference>
<sequence length="147" mass="16126">MTIAAVLKQKGNAVISVTPDTPVAEVARVIAQRRIGAVMVLDARGGVLGIVSERDIVRALATRANGIEGQRAEDLMTREVVMVGPHTPVDTALRVMDEHYFRHLPVVDGSGRLLGLVSVRDLVRHRIAQQEQAVESLTHYVTRSYMH</sequence>
<dbReference type="Gene3D" id="3.10.580.10">
    <property type="entry name" value="CBS-domain"/>
    <property type="match status" value="1"/>
</dbReference>
<dbReference type="InterPro" id="IPR044725">
    <property type="entry name" value="CBSX3_CBS_dom"/>
</dbReference>